<proteinExistence type="predicted"/>
<protein>
    <submittedName>
        <fullName evidence="2">Uncharacterized protein</fullName>
    </submittedName>
</protein>
<keyword evidence="1" id="KW-0472">Membrane</keyword>
<sequence length="178" mass="18467">MSHKKWVVFIILWTILLGGTISLLSDLLLKDAGVLVAFVILILIITFGVVLDTIGTAVTAANETPFHSMAAKKVPGAKLAVKLVRNADKVSNFCNDVIGDICGIVSGSAGGLITAKVAYSFSIGDVSFEKALLSAAMGALVAAGTVGGKAMGKNIAIKYSNDIVFKVAQVVNMIKKEG</sequence>
<reference evidence="2" key="2">
    <citation type="submission" date="2021-04" db="EMBL/GenBank/DDBJ databases">
        <authorList>
            <person name="Dong X."/>
        </authorList>
    </citation>
    <scope>NUCLEOTIDE SEQUENCE</scope>
    <source>
        <strain evidence="2">ZWT</strain>
    </source>
</reference>
<feature type="transmembrane region" description="Helical" evidence="1">
    <location>
        <begin position="32"/>
        <end position="51"/>
    </location>
</feature>
<evidence type="ECO:0000313" key="2">
    <source>
        <dbReference type="EMBL" id="MCM1992747.1"/>
    </source>
</evidence>
<keyword evidence="1" id="KW-1133">Transmembrane helix</keyword>
<dbReference type="Proteomes" id="UP001056429">
    <property type="component" value="Unassembled WGS sequence"/>
</dbReference>
<feature type="transmembrane region" description="Helical" evidence="1">
    <location>
        <begin position="6"/>
        <end position="25"/>
    </location>
</feature>
<dbReference type="EMBL" id="JAGSOJ010000007">
    <property type="protein sequence ID" value="MCM1992747.1"/>
    <property type="molecule type" value="Genomic_DNA"/>
</dbReference>
<keyword evidence="1" id="KW-0812">Transmembrane</keyword>
<evidence type="ECO:0000313" key="3">
    <source>
        <dbReference type="Proteomes" id="UP001056429"/>
    </source>
</evidence>
<reference evidence="2" key="1">
    <citation type="journal article" date="2021" name="mSystems">
        <title>Bacteria and Archaea Synergistically Convert Glycine Betaine to Biogenic Methane in the Formosa Cold Seep of the South China Sea.</title>
        <authorList>
            <person name="Li L."/>
            <person name="Zhang W."/>
            <person name="Zhang S."/>
            <person name="Song L."/>
            <person name="Sun Q."/>
            <person name="Zhang H."/>
            <person name="Xiang H."/>
            <person name="Dong X."/>
        </authorList>
    </citation>
    <scope>NUCLEOTIDE SEQUENCE</scope>
    <source>
        <strain evidence="2">ZWT</strain>
    </source>
</reference>
<accession>A0A9J6P845</accession>
<name>A0A9J6P845_9CLOT</name>
<gene>
    <name evidence="2" type="ORF">KDK92_23770</name>
</gene>
<comment type="caution">
    <text evidence="2">The sequence shown here is derived from an EMBL/GenBank/DDBJ whole genome shotgun (WGS) entry which is preliminary data.</text>
</comment>
<organism evidence="2 3">
    <name type="scientific">Oceanirhabdus seepicola</name>
    <dbReference type="NCBI Taxonomy" id="2828781"/>
    <lineage>
        <taxon>Bacteria</taxon>
        <taxon>Bacillati</taxon>
        <taxon>Bacillota</taxon>
        <taxon>Clostridia</taxon>
        <taxon>Eubacteriales</taxon>
        <taxon>Clostridiaceae</taxon>
        <taxon>Oceanirhabdus</taxon>
    </lineage>
</organism>
<keyword evidence="3" id="KW-1185">Reference proteome</keyword>
<dbReference type="AlphaFoldDB" id="A0A9J6P845"/>
<evidence type="ECO:0000256" key="1">
    <source>
        <dbReference type="SAM" id="Phobius"/>
    </source>
</evidence>